<keyword evidence="12" id="KW-1185">Reference proteome</keyword>
<proteinExistence type="inferred from homology"/>
<keyword evidence="6" id="KW-0963">Cytoplasm</keyword>
<keyword evidence="4 6" id="KW-0560">Oxidoreductase</keyword>
<dbReference type="SUPFAM" id="SSF51735">
    <property type="entry name" value="NAD(P)-binding Rossmann-fold domains"/>
    <property type="match status" value="1"/>
</dbReference>
<dbReference type="InterPro" id="IPR029036">
    <property type="entry name" value="P5CR_dimer"/>
</dbReference>
<comment type="catalytic activity">
    <reaction evidence="6">
        <text>L-proline + NADP(+) = (S)-1-pyrroline-5-carboxylate + NADPH + 2 H(+)</text>
        <dbReference type="Rhea" id="RHEA:14109"/>
        <dbReference type="ChEBI" id="CHEBI:15378"/>
        <dbReference type="ChEBI" id="CHEBI:17388"/>
        <dbReference type="ChEBI" id="CHEBI:57783"/>
        <dbReference type="ChEBI" id="CHEBI:58349"/>
        <dbReference type="ChEBI" id="CHEBI:60039"/>
        <dbReference type="EC" id="1.5.1.2"/>
    </reaction>
</comment>
<sequence length="266" mass="26867">MVKIGFIGSGHMASAEIAGTLHAGAAAADLFVTSRTPAHFQAVAKQYGIHGAASAADIVAAADIVVLATPPATAAPILGGVAGQWRSGQILVSVVGSVSVADLTKFAAAPNLPIVRLLPNVNVATGSGMTAYAVNEAVTDTALQTVLTWQQSLGDMMPLAEDLFGAFVGLAGSSPAFIFVAIDMLARLGVKYGIPMTDARRIAAQAFKGSADQILATGANPWDLADSVSSPGGSTVRGMVALQSSGFFAGLTDAVTATIEKDQAKK</sequence>
<dbReference type="PANTHER" id="PTHR11645:SF0">
    <property type="entry name" value="PYRROLINE-5-CARBOXYLATE REDUCTASE 3"/>
    <property type="match status" value="1"/>
</dbReference>
<dbReference type="PANTHER" id="PTHR11645">
    <property type="entry name" value="PYRROLINE-5-CARBOXYLATE REDUCTASE"/>
    <property type="match status" value="1"/>
</dbReference>
<keyword evidence="2 6" id="KW-0641">Proline biosynthesis</keyword>
<dbReference type="FunFam" id="1.10.3730.10:FF:000001">
    <property type="entry name" value="Pyrroline-5-carboxylate reductase"/>
    <property type="match status" value="1"/>
</dbReference>
<dbReference type="AlphaFoldDB" id="U4TQI7"/>
<evidence type="ECO:0000259" key="10">
    <source>
        <dbReference type="Pfam" id="PF14748"/>
    </source>
</evidence>
<dbReference type="Pfam" id="PF03807">
    <property type="entry name" value="F420_oxidored"/>
    <property type="match status" value="1"/>
</dbReference>
<keyword evidence="8" id="KW-0472">Membrane</keyword>
<feature type="domain" description="Pyrroline-5-carboxylate reductase catalytic N-terminal" evidence="9">
    <location>
        <begin position="3"/>
        <end position="95"/>
    </location>
</feature>
<keyword evidence="3 6" id="KW-0521">NADP</keyword>
<protein>
    <recommendedName>
        <fullName evidence="6">Pyrroline-5-carboxylate reductase</fullName>
        <shortName evidence="6">P5C reductase</shortName>
        <shortName evidence="6">P5CR</shortName>
        <ecNumber evidence="6">1.5.1.2</ecNumber>
    </recommendedName>
    <alternativeName>
        <fullName evidence="6">PCA reductase</fullName>
    </alternativeName>
</protein>
<dbReference type="InterPro" id="IPR028939">
    <property type="entry name" value="P5C_Rdtase_cat_N"/>
</dbReference>
<dbReference type="Gene3D" id="3.40.50.720">
    <property type="entry name" value="NAD(P)-binding Rossmann-like Domain"/>
    <property type="match status" value="1"/>
</dbReference>
<evidence type="ECO:0000256" key="7">
    <source>
        <dbReference type="PIRSR" id="PIRSR000193-1"/>
    </source>
</evidence>
<dbReference type="EC" id="1.5.1.2" evidence="6"/>
<evidence type="ECO:0000256" key="2">
    <source>
        <dbReference type="ARBA" id="ARBA00022650"/>
    </source>
</evidence>
<dbReference type="GO" id="GO:0005737">
    <property type="term" value="C:cytoplasm"/>
    <property type="evidence" value="ECO:0007669"/>
    <property type="project" value="UniProtKB-SubCell"/>
</dbReference>
<dbReference type="InterPro" id="IPR036291">
    <property type="entry name" value="NAD(P)-bd_dom_sf"/>
</dbReference>
<comment type="function">
    <text evidence="5 6">Catalyzes the reduction of 1-pyrroline-5-carboxylate (PCA) to L-proline.</text>
</comment>
<evidence type="ECO:0000259" key="9">
    <source>
        <dbReference type="Pfam" id="PF03807"/>
    </source>
</evidence>
<comment type="subcellular location">
    <subcellularLocation>
        <location evidence="6">Cytoplasm</location>
    </subcellularLocation>
</comment>
<dbReference type="PIRSF" id="PIRSF000193">
    <property type="entry name" value="Pyrrol-5-carb_rd"/>
    <property type="match status" value="1"/>
</dbReference>
<keyword evidence="8" id="KW-1133">Transmembrane helix</keyword>
<comment type="catalytic activity">
    <reaction evidence="6">
        <text>L-proline + NAD(+) = (S)-1-pyrroline-5-carboxylate + NADH + 2 H(+)</text>
        <dbReference type="Rhea" id="RHEA:14105"/>
        <dbReference type="ChEBI" id="CHEBI:15378"/>
        <dbReference type="ChEBI" id="CHEBI:17388"/>
        <dbReference type="ChEBI" id="CHEBI:57540"/>
        <dbReference type="ChEBI" id="CHEBI:57945"/>
        <dbReference type="ChEBI" id="CHEBI:60039"/>
        <dbReference type="EC" id="1.5.1.2"/>
    </reaction>
</comment>
<dbReference type="Proteomes" id="UP000030647">
    <property type="component" value="Unassembled WGS sequence"/>
</dbReference>
<dbReference type="HOGENOM" id="CLU_042344_3_1_9"/>
<evidence type="ECO:0000256" key="3">
    <source>
        <dbReference type="ARBA" id="ARBA00022857"/>
    </source>
</evidence>
<dbReference type="eggNOG" id="COG0345">
    <property type="taxonomic scope" value="Bacteria"/>
</dbReference>
<dbReference type="EMBL" id="KI271603">
    <property type="protein sequence ID" value="ERL64168.1"/>
    <property type="molecule type" value="Genomic_DNA"/>
</dbReference>
<reference evidence="12" key="1">
    <citation type="journal article" date="2013" name="Genome Announc.">
        <title>Whole-Genome Sequencing of Lactobacillus shenzhenensis Strain LY-73T.</title>
        <authorList>
            <person name="Lin Z."/>
            <person name="Liu Z."/>
            <person name="Yang R."/>
            <person name="Zou Y."/>
            <person name="Wan D."/>
            <person name="Chen J."/>
            <person name="Guo M."/>
            <person name="Zhao J."/>
            <person name="Fang C."/>
            <person name="Yang R."/>
            <person name="Liu F."/>
        </authorList>
    </citation>
    <scope>NUCLEOTIDE SEQUENCE [LARGE SCALE GENOMIC DNA]</scope>
    <source>
        <strain evidence="12">LY-73</strain>
    </source>
</reference>
<dbReference type="GO" id="GO:0055129">
    <property type="term" value="P:L-proline biosynthetic process"/>
    <property type="evidence" value="ECO:0007669"/>
    <property type="project" value="UniProtKB-UniRule"/>
</dbReference>
<feature type="transmembrane region" description="Helical" evidence="8">
    <location>
        <begin position="163"/>
        <end position="186"/>
    </location>
</feature>
<dbReference type="InterPro" id="IPR000304">
    <property type="entry name" value="Pyrroline-COOH_reductase"/>
</dbReference>
<keyword evidence="6" id="KW-0028">Amino-acid biosynthesis</keyword>
<evidence type="ECO:0000256" key="5">
    <source>
        <dbReference type="ARBA" id="ARBA00058118"/>
    </source>
</evidence>
<comment type="similarity">
    <text evidence="1 6">Belongs to the pyrroline-5-carboxylate reductase family.</text>
</comment>
<evidence type="ECO:0000256" key="8">
    <source>
        <dbReference type="SAM" id="Phobius"/>
    </source>
</evidence>
<dbReference type="RefSeq" id="WP_022530542.1">
    <property type="nucleotide sequence ID" value="NZ_KI271603.1"/>
</dbReference>
<dbReference type="SUPFAM" id="SSF48179">
    <property type="entry name" value="6-phosphogluconate dehydrogenase C-terminal domain-like"/>
    <property type="match status" value="1"/>
</dbReference>
<evidence type="ECO:0000313" key="11">
    <source>
        <dbReference type="EMBL" id="ERL64168.1"/>
    </source>
</evidence>
<organism evidence="11 12">
    <name type="scientific">Schleiferilactobacillus shenzhenensis LY-73</name>
    <dbReference type="NCBI Taxonomy" id="1231336"/>
    <lineage>
        <taxon>Bacteria</taxon>
        <taxon>Bacillati</taxon>
        <taxon>Bacillota</taxon>
        <taxon>Bacilli</taxon>
        <taxon>Lactobacillales</taxon>
        <taxon>Lactobacillaceae</taxon>
        <taxon>Schleiferilactobacillus</taxon>
    </lineage>
</organism>
<evidence type="ECO:0000256" key="1">
    <source>
        <dbReference type="ARBA" id="ARBA00005525"/>
    </source>
</evidence>
<dbReference type="OrthoDB" id="9805754at2"/>
<dbReference type="GO" id="GO:0004735">
    <property type="term" value="F:pyrroline-5-carboxylate reductase activity"/>
    <property type="evidence" value="ECO:0007669"/>
    <property type="project" value="UniProtKB-UniRule"/>
</dbReference>
<feature type="binding site" evidence="7">
    <location>
        <position position="34"/>
    </location>
    <ligand>
        <name>NADP(+)</name>
        <dbReference type="ChEBI" id="CHEBI:58349"/>
    </ligand>
</feature>
<dbReference type="UniPathway" id="UPA00098">
    <property type="reaction ID" value="UER00361"/>
</dbReference>
<evidence type="ECO:0000256" key="4">
    <source>
        <dbReference type="ARBA" id="ARBA00023002"/>
    </source>
</evidence>
<evidence type="ECO:0000256" key="6">
    <source>
        <dbReference type="HAMAP-Rule" id="MF_01925"/>
    </source>
</evidence>
<evidence type="ECO:0000313" key="12">
    <source>
        <dbReference type="Proteomes" id="UP000030647"/>
    </source>
</evidence>
<gene>
    <name evidence="6" type="primary">proC</name>
    <name evidence="11" type="ORF">L248_1534</name>
</gene>
<keyword evidence="8" id="KW-0812">Transmembrane</keyword>
<dbReference type="Gene3D" id="1.10.3730.10">
    <property type="entry name" value="ProC C-terminal domain-like"/>
    <property type="match status" value="1"/>
</dbReference>
<feature type="domain" description="Pyrroline-5-carboxylate reductase dimerisation" evidence="10">
    <location>
        <begin position="161"/>
        <end position="263"/>
    </location>
</feature>
<dbReference type="Pfam" id="PF14748">
    <property type="entry name" value="P5CR_dimer"/>
    <property type="match status" value="1"/>
</dbReference>
<dbReference type="InterPro" id="IPR008927">
    <property type="entry name" value="6-PGluconate_DH-like_C_sf"/>
</dbReference>
<dbReference type="HAMAP" id="MF_01925">
    <property type="entry name" value="P5C_reductase"/>
    <property type="match status" value="1"/>
</dbReference>
<name>U4TQI7_9LACO</name>
<comment type="pathway">
    <text evidence="6">Amino-acid biosynthesis; L-proline biosynthesis; L-proline from L-glutamate 5-semialdehyde: step 1/1.</text>
</comment>
<accession>U4TQI7</accession>
<feature type="binding site" evidence="7">
    <location>
        <begin position="68"/>
        <end position="71"/>
    </location>
    <ligand>
        <name>NADP(+)</name>
        <dbReference type="ChEBI" id="CHEBI:58349"/>
    </ligand>
</feature>
<feature type="binding site" evidence="7">
    <location>
        <begin position="7"/>
        <end position="12"/>
    </location>
    <ligand>
        <name>NADP(+)</name>
        <dbReference type="ChEBI" id="CHEBI:58349"/>
    </ligand>
</feature>
<dbReference type="STRING" id="1231336.L248_1534"/>